<keyword evidence="5 6" id="KW-0472">Membrane</keyword>
<feature type="transmembrane region" description="Helical" evidence="6">
    <location>
        <begin position="223"/>
        <end position="244"/>
    </location>
</feature>
<comment type="caution">
    <text evidence="7">The sequence shown here is derived from an EMBL/GenBank/DDBJ whole genome shotgun (WGS) entry which is preliminary data.</text>
</comment>
<evidence type="ECO:0000256" key="3">
    <source>
        <dbReference type="ARBA" id="ARBA00022692"/>
    </source>
</evidence>
<reference evidence="7 8" key="1">
    <citation type="submission" date="2023-12" db="EMBL/GenBank/DDBJ databases">
        <title>A high-quality genome assembly for Dillenia turbinata (Dilleniales).</title>
        <authorList>
            <person name="Chanderbali A."/>
        </authorList>
    </citation>
    <scope>NUCLEOTIDE SEQUENCE [LARGE SCALE GENOMIC DNA]</scope>
    <source>
        <strain evidence="7">LSX21</strain>
        <tissue evidence="7">Leaf</tissue>
    </source>
</reference>
<dbReference type="CDD" id="cd13132">
    <property type="entry name" value="MATE_eukaryotic"/>
    <property type="match status" value="1"/>
</dbReference>
<sequence length="397" mass="43410">MEGEEQNIVLNSPLIHVCEGNENESRKKPTKEEIVAEVKRLFLLAGPLVSVNFLMYCTQVISVMFVGHLGELPLAGASMATSFGSVTGFNLLCLVKFLQSQNNVVPMMMSTGFTTLSHFLICWALVFKSGLGNKGAALANAISYWINVVLLATYVKFSPRCRLSWTGFSKDALQDVTKFLNTAIPSTIMICLEFWSFQMMVMLSGLLPNPRLETSVLSISQNTYVMVCMVPVGLGAAVSTRVSNELGAGRPLEARLAVGLVLLTVVIEGIFASVIMILGRNFWGYCYSKEVKVVKYVAEMLLLLALAQFFDGIQTVLSGVARGCGWQKIGAWINLGAYYLIGIPSAIILAFVFHIGGKGLWTGIILALFVQAMALLIITLCTNWEKEAKNVADRVYI</sequence>
<evidence type="ECO:0000313" key="7">
    <source>
        <dbReference type="EMBL" id="KAK6942414.1"/>
    </source>
</evidence>
<dbReference type="InterPro" id="IPR045069">
    <property type="entry name" value="MATE_euk"/>
</dbReference>
<evidence type="ECO:0000313" key="8">
    <source>
        <dbReference type="Proteomes" id="UP001370490"/>
    </source>
</evidence>
<feature type="transmembrane region" description="Helical" evidence="6">
    <location>
        <begin position="138"/>
        <end position="158"/>
    </location>
</feature>
<comment type="similarity">
    <text evidence="2">Belongs to the multi antimicrobial extrusion (MATE) (TC 2.A.66.1) family.</text>
</comment>
<dbReference type="GO" id="GO:0042910">
    <property type="term" value="F:xenobiotic transmembrane transporter activity"/>
    <property type="evidence" value="ECO:0007669"/>
    <property type="project" value="InterPro"/>
</dbReference>
<dbReference type="Proteomes" id="UP001370490">
    <property type="component" value="Unassembled WGS sequence"/>
</dbReference>
<feature type="transmembrane region" description="Helical" evidence="6">
    <location>
        <begin position="72"/>
        <end position="95"/>
    </location>
</feature>
<dbReference type="GO" id="GO:0015297">
    <property type="term" value="F:antiporter activity"/>
    <property type="evidence" value="ECO:0007669"/>
    <property type="project" value="InterPro"/>
</dbReference>
<feature type="transmembrane region" description="Helical" evidence="6">
    <location>
        <begin position="41"/>
        <end position="66"/>
    </location>
</feature>
<comment type="subcellular location">
    <subcellularLocation>
        <location evidence="1">Membrane</location>
        <topology evidence="1">Multi-pass membrane protein</topology>
    </subcellularLocation>
</comment>
<dbReference type="PANTHER" id="PTHR11206">
    <property type="entry name" value="MULTIDRUG RESISTANCE PROTEIN"/>
    <property type="match status" value="1"/>
</dbReference>
<feature type="transmembrane region" description="Helical" evidence="6">
    <location>
        <begin position="332"/>
        <end position="353"/>
    </location>
</feature>
<keyword evidence="3 6" id="KW-0812">Transmembrane</keyword>
<feature type="transmembrane region" description="Helical" evidence="6">
    <location>
        <begin position="359"/>
        <end position="381"/>
    </location>
</feature>
<evidence type="ECO:0000256" key="1">
    <source>
        <dbReference type="ARBA" id="ARBA00004141"/>
    </source>
</evidence>
<evidence type="ECO:0000256" key="5">
    <source>
        <dbReference type="ARBA" id="ARBA00023136"/>
    </source>
</evidence>
<feature type="transmembrane region" description="Helical" evidence="6">
    <location>
        <begin position="300"/>
        <end position="320"/>
    </location>
</feature>
<name>A0AAN8VY29_9MAGN</name>
<dbReference type="Pfam" id="PF01554">
    <property type="entry name" value="MatE"/>
    <property type="match status" value="1"/>
</dbReference>
<dbReference type="InterPro" id="IPR002528">
    <property type="entry name" value="MATE_fam"/>
</dbReference>
<accession>A0AAN8VY29</accession>
<evidence type="ECO:0000256" key="6">
    <source>
        <dbReference type="SAM" id="Phobius"/>
    </source>
</evidence>
<dbReference type="GO" id="GO:0016020">
    <property type="term" value="C:membrane"/>
    <property type="evidence" value="ECO:0007669"/>
    <property type="project" value="UniProtKB-SubCell"/>
</dbReference>
<protein>
    <submittedName>
        <fullName evidence="7">Multi antimicrobial extrusion protein</fullName>
    </submittedName>
</protein>
<feature type="transmembrane region" description="Helical" evidence="6">
    <location>
        <begin position="256"/>
        <end position="280"/>
    </location>
</feature>
<feature type="transmembrane region" description="Helical" evidence="6">
    <location>
        <begin position="107"/>
        <end position="126"/>
    </location>
</feature>
<dbReference type="NCBIfam" id="TIGR00797">
    <property type="entry name" value="matE"/>
    <property type="match status" value="1"/>
</dbReference>
<evidence type="ECO:0000256" key="2">
    <source>
        <dbReference type="ARBA" id="ARBA00010199"/>
    </source>
</evidence>
<gene>
    <name evidence="7" type="ORF">RJ641_027791</name>
</gene>
<proteinExistence type="inferred from homology"/>
<dbReference type="EMBL" id="JBAMMX010000004">
    <property type="protein sequence ID" value="KAK6942414.1"/>
    <property type="molecule type" value="Genomic_DNA"/>
</dbReference>
<dbReference type="AlphaFoldDB" id="A0AAN8VY29"/>
<organism evidence="7 8">
    <name type="scientific">Dillenia turbinata</name>
    <dbReference type="NCBI Taxonomy" id="194707"/>
    <lineage>
        <taxon>Eukaryota</taxon>
        <taxon>Viridiplantae</taxon>
        <taxon>Streptophyta</taxon>
        <taxon>Embryophyta</taxon>
        <taxon>Tracheophyta</taxon>
        <taxon>Spermatophyta</taxon>
        <taxon>Magnoliopsida</taxon>
        <taxon>eudicotyledons</taxon>
        <taxon>Gunneridae</taxon>
        <taxon>Pentapetalae</taxon>
        <taxon>Dilleniales</taxon>
        <taxon>Dilleniaceae</taxon>
        <taxon>Dillenia</taxon>
    </lineage>
</organism>
<evidence type="ECO:0000256" key="4">
    <source>
        <dbReference type="ARBA" id="ARBA00022989"/>
    </source>
</evidence>
<keyword evidence="4 6" id="KW-1133">Transmembrane helix</keyword>
<feature type="transmembrane region" description="Helical" evidence="6">
    <location>
        <begin position="179"/>
        <end position="203"/>
    </location>
</feature>
<dbReference type="GO" id="GO:1990961">
    <property type="term" value="P:xenobiotic detoxification by transmembrane export across the plasma membrane"/>
    <property type="evidence" value="ECO:0007669"/>
    <property type="project" value="InterPro"/>
</dbReference>
<keyword evidence="8" id="KW-1185">Reference proteome</keyword>